<organism evidence="2 3">
    <name type="scientific">Catenibacillus scindens</name>
    <dbReference type="NCBI Taxonomy" id="673271"/>
    <lineage>
        <taxon>Bacteria</taxon>
        <taxon>Bacillati</taxon>
        <taxon>Bacillota</taxon>
        <taxon>Clostridia</taxon>
        <taxon>Lachnospirales</taxon>
        <taxon>Lachnospiraceae</taxon>
        <taxon>Catenibacillus</taxon>
    </lineage>
</organism>
<protein>
    <submittedName>
        <fullName evidence="2">Acyl carrier protein</fullName>
    </submittedName>
</protein>
<proteinExistence type="predicted"/>
<evidence type="ECO:0000259" key="1">
    <source>
        <dbReference type="PROSITE" id="PS50075"/>
    </source>
</evidence>
<dbReference type="Pfam" id="PF00550">
    <property type="entry name" value="PP-binding"/>
    <property type="match status" value="1"/>
</dbReference>
<dbReference type="SUPFAM" id="SSF47336">
    <property type="entry name" value="ACP-like"/>
    <property type="match status" value="1"/>
</dbReference>
<dbReference type="Proteomes" id="UP000543642">
    <property type="component" value="Unassembled WGS sequence"/>
</dbReference>
<keyword evidence="3" id="KW-1185">Reference proteome</keyword>
<comment type="caution">
    <text evidence="2">The sequence shown here is derived from an EMBL/GenBank/DDBJ whole genome shotgun (WGS) entry which is preliminary data.</text>
</comment>
<name>A0A7W8H6S2_9FIRM</name>
<dbReference type="InterPro" id="IPR036736">
    <property type="entry name" value="ACP-like_sf"/>
</dbReference>
<reference evidence="2 3" key="1">
    <citation type="submission" date="2020-08" db="EMBL/GenBank/DDBJ databases">
        <title>Genomic Encyclopedia of Type Strains, Phase IV (KMG-IV): sequencing the most valuable type-strain genomes for metagenomic binning, comparative biology and taxonomic classification.</title>
        <authorList>
            <person name="Goeker M."/>
        </authorList>
    </citation>
    <scope>NUCLEOTIDE SEQUENCE [LARGE SCALE GENOMIC DNA]</scope>
    <source>
        <strain evidence="2 3">DSM 106146</strain>
    </source>
</reference>
<dbReference type="Gene3D" id="1.10.1200.10">
    <property type="entry name" value="ACP-like"/>
    <property type="match status" value="1"/>
</dbReference>
<dbReference type="RefSeq" id="WP_183770117.1">
    <property type="nucleotide sequence ID" value="NZ_CAWVEG010000014.1"/>
</dbReference>
<dbReference type="InterPro" id="IPR009081">
    <property type="entry name" value="PP-bd_ACP"/>
</dbReference>
<evidence type="ECO:0000313" key="2">
    <source>
        <dbReference type="EMBL" id="MBB5262934.1"/>
    </source>
</evidence>
<sequence length="79" mass="8584">MDRKELEAKVIELVAMSYNKDASELSVDTNMKEELGGASVIMVGLVSEIENELDVLVPLPVAAACKTIGELCDKVEEQM</sequence>
<dbReference type="PROSITE" id="PS50075">
    <property type="entry name" value="CARRIER"/>
    <property type="match status" value="1"/>
</dbReference>
<gene>
    <name evidence="2" type="ORF">HNP82_000028</name>
</gene>
<accession>A0A7W8H6S2</accession>
<feature type="domain" description="Carrier" evidence="1">
    <location>
        <begin position="1"/>
        <end position="79"/>
    </location>
</feature>
<evidence type="ECO:0000313" key="3">
    <source>
        <dbReference type="Proteomes" id="UP000543642"/>
    </source>
</evidence>
<dbReference type="EMBL" id="JACHFW010000001">
    <property type="protein sequence ID" value="MBB5262934.1"/>
    <property type="molecule type" value="Genomic_DNA"/>
</dbReference>
<dbReference type="AlphaFoldDB" id="A0A7W8H6S2"/>